<feature type="active site" description="Proton acceptor" evidence="7">
    <location>
        <position position="176"/>
    </location>
</feature>
<protein>
    <recommendedName>
        <fullName evidence="6">rRNA methyltransferase 2, mitochondrial</fullName>
    </recommendedName>
</protein>
<dbReference type="EMBL" id="NCKU01001553">
    <property type="protein sequence ID" value="RWS11832.1"/>
    <property type="molecule type" value="Genomic_DNA"/>
</dbReference>
<evidence type="ECO:0000313" key="9">
    <source>
        <dbReference type="EMBL" id="RWS11753.1"/>
    </source>
</evidence>
<dbReference type="PANTHER" id="PTHR10920">
    <property type="entry name" value="RIBOSOMAL RNA METHYLTRANSFERASE"/>
    <property type="match status" value="1"/>
</dbReference>
<dbReference type="OrthoDB" id="20105at2759"/>
<reference evidence="9 11" key="1">
    <citation type="journal article" date="2018" name="Gigascience">
        <title>Genomes of trombidid mites reveal novel predicted allergens and laterally-transferred genes associated with secondary metabolism.</title>
        <authorList>
            <person name="Dong X."/>
            <person name="Chaisiri K."/>
            <person name="Xia D."/>
            <person name="Armstrong S.D."/>
            <person name="Fang Y."/>
            <person name="Donnelly M.J."/>
            <person name="Kadowaki T."/>
            <person name="McGarry J.W."/>
            <person name="Darby A.C."/>
            <person name="Makepeace B.L."/>
        </authorList>
    </citation>
    <scope>NUCLEOTIDE SEQUENCE [LARGE SCALE GENOMIC DNA]</scope>
    <source>
        <strain evidence="9">UoL-WK</strain>
    </source>
</reference>
<evidence type="ECO:0000259" key="8">
    <source>
        <dbReference type="Pfam" id="PF01728"/>
    </source>
</evidence>
<dbReference type="InterPro" id="IPR050082">
    <property type="entry name" value="RNA_methyltr_RlmE"/>
</dbReference>
<evidence type="ECO:0000256" key="7">
    <source>
        <dbReference type="PIRSR" id="PIRSR005461-1"/>
    </source>
</evidence>
<dbReference type="PANTHER" id="PTHR10920:SF18">
    <property type="entry name" value="RRNA METHYLTRANSFERASE 2, MITOCHONDRIAL"/>
    <property type="match status" value="1"/>
</dbReference>
<feature type="domain" description="Ribosomal RNA methyltransferase FtsJ" evidence="8">
    <location>
        <begin position="33"/>
        <end position="219"/>
    </location>
</feature>
<reference evidence="9" key="2">
    <citation type="submission" date="2018-11" db="EMBL/GenBank/DDBJ databases">
        <title>Trombidioid mite genomics.</title>
        <authorList>
            <person name="Dong X."/>
        </authorList>
    </citation>
    <scope>NUCLEOTIDE SEQUENCE</scope>
    <source>
        <strain evidence="9">UoL-WK</strain>
    </source>
</reference>
<sequence length="227" mass="25439">MPNSLKGRSTSSQQWLIRQLNDPYVKKARYRNYRARSAFKLIEIDEKYRLLRPGMVVLDCGAAPGAFTQVIVEKLQLNEEKSPNANSFVLAVDKDAIHPIPGAHVLPNTDFTKPISQAKIFDILNSRKIDFICSDMAPNATGVKSHDHELIIGLSFCALTFAVMNLQPKTGAFLTKIWDGSRTPELVSQMEKFFESVKSVKPLSSRSDSAESFILGRNFKGIEKLHK</sequence>
<dbReference type="InterPro" id="IPR002877">
    <property type="entry name" value="RNA_MeTrfase_FtsJ_dom"/>
</dbReference>
<dbReference type="HAMAP" id="MF_01547">
    <property type="entry name" value="RNA_methyltr_E"/>
    <property type="match status" value="1"/>
</dbReference>
<dbReference type="EMBL" id="NCKU01001580">
    <property type="protein sequence ID" value="RWS11753.1"/>
    <property type="molecule type" value="Genomic_DNA"/>
</dbReference>
<evidence type="ECO:0000256" key="6">
    <source>
        <dbReference type="ARBA" id="ARBA00041184"/>
    </source>
</evidence>
<dbReference type="SUPFAM" id="SSF53335">
    <property type="entry name" value="S-adenosyl-L-methionine-dependent methyltransferases"/>
    <property type="match status" value="1"/>
</dbReference>
<dbReference type="STRING" id="1965070.A0A443R915"/>
<gene>
    <name evidence="9" type="ORF">B4U79_10204</name>
    <name evidence="10" type="ORF">B4U79_12760</name>
</gene>
<keyword evidence="11" id="KW-1185">Reference proteome</keyword>
<dbReference type="PIRSF" id="PIRSF005461">
    <property type="entry name" value="23S_rRNA_mtase"/>
    <property type="match status" value="1"/>
</dbReference>
<dbReference type="GO" id="GO:0008650">
    <property type="term" value="F:rRNA (uridine-2'-O-)-methyltransferase activity"/>
    <property type="evidence" value="ECO:0007669"/>
    <property type="project" value="TreeGrafter"/>
</dbReference>
<evidence type="ECO:0000313" key="10">
    <source>
        <dbReference type="EMBL" id="RWS11832.1"/>
    </source>
</evidence>
<evidence type="ECO:0000256" key="2">
    <source>
        <dbReference type="ARBA" id="ARBA00022552"/>
    </source>
</evidence>
<comment type="caution">
    <text evidence="9">The sequence shown here is derived from an EMBL/GenBank/DDBJ whole genome shotgun (WGS) entry which is preliminary data.</text>
</comment>
<name>A0A443R915_9ACAR</name>
<comment type="similarity">
    <text evidence="1">Belongs to the class I-like SAM-binding methyltransferase superfamily. RNA methyltransferase RlmE family.</text>
</comment>
<evidence type="ECO:0000256" key="1">
    <source>
        <dbReference type="ARBA" id="ARBA00009258"/>
    </source>
</evidence>
<proteinExistence type="inferred from homology"/>
<keyword evidence="2" id="KW-0698">rRNA processing</keyword>
<evidence type="ECO:0000256" key="5">
    <source>
        <dbReference type="ARBA" id="ARBA00022691"/>
    </source>
</evidence>
<accession>A0A443R915</accession>
<dbReference type="InterPro" id="IPR029063">
    <property type="entry name" value="SAM-dependent_MTases_sf"/>
</dbReference>
<dbReference type="GO" id="GO:0005739">
    <property type="term" value="C:mitochondrion"/>
    <property type="evidence" value="ECO:0007669"/>
    <property type="project" value="TreeGrafter"/>
</dbReference>
<dbReference type="AlphaFoldDB" id="A0A443R915"/>
<keyword evidence="3 9" id="KW-0489">Methyltransferase</keyword>
<dbReference type="Pfam" id="PF01728">
    <property type="entry name" value="FtsJ"/>
    <property type="match status" value="1"/>
</dbReference>
<dbReference type="InterPro" id="IPR015507">
    <property type="entry name" value="rRNA-MeTfrase_E"/>
</dbReference>
<organism evidence="9 11">
    <name type="scientific">Dinothrombium tinctorium</name>
    <dbReference type="NCBI Taxonomy" id="1965070"/>
    <lineage>
        <taxon>Eukaryota</taxon>
        <taxon>Metazoa</taxon>
        <taxon>Ecdysozoa</taxon>
        <taxon>Arthropoda</taxon>
        <taxon>Chelicerata</taxon>
        <taxon>Arachnida</taxon>
        <taxon>Acari</taxon>
        <taxon>Acariformes</taxon>
        <taxon>Trombidiformes</taxon>
        <taxon>Prostigmata</taxon>
        <taxon>Anystina</taxon>
        <taxon>Parasitengona</taxon>
        <taxon>Trombidioidea</taxon>
        <taxon>Trombidiidae</taxon>
        <taxon>Dinothrombium</taxon>
    </lineage>
</organism>
<evidence type="ECO:0000313" key="11">
    <source>
        <dbReference type="Proteomes" id="UP000285301"/>
    </source>
</evidence>
<evidence type="ECO:0000256" key="4">
    <source>
        <dbReference type="ARBA" id="ARBA00022679"/>
    </source>
</evidence>
<keyword evidence="4 9" id="KW-0808">Transferase</keyword>
<dbReference type="Proteomes" id="UP000285301">
    <property type="component" value="Unassembled WGS sequence"/>
</dbReference>
<dbReference type="Gene3D" id="3.40.50.150">
    <property type="entry name" value="Vaccinia Virus protein VP39"/>
    <property type="match status" value="1"/>
</dbReference>
<keyword evidence="5 7" id="KW-0949">S-adenosyl-L-methionine</keyword>
<evidence type="ECO:0000256" key="3">
    <source>
        <dbReference type="ARBA" id="ARBA00022603"/>
    </source>
</evidence>